<dbReference type="PRINTS" id="PR00081">
    <property type="entry name" value="GDHRDH"/>
</dbReference>
<feature type="domain" description="3-beta hydroxysteroid dehydrogenase/isomerase" evidence="2">
    <location>
        <begin position="4"/>
        <end position="248"/>
    </location>
</feature>
<dbReference type="Proteomes" id="UP001596380">
    <property type="component" value="Unassembled WGS sequence"/>
</dbReference>
<dbReference type="EMBL" id="JBHSXS010000068">
    <property type="protein sequence ID" value="MFC6887093.1"/>
    <property type="molecule type" value="Genomic_DNA"/>
</dbReference>
<keyword evidence="4" id="KW-1185">Reference proteome</keyword>
<dbReference type="PANTHER" id="PTHR48079:SF6">
    <property type="entry name" value="NAD(P)-BINDING DOMAIN-CONTAINING PROTEIN-RELATED"/>
    <property type="match status" value="1"/>
</dbReference>
<dbReference type="PANTHER" id="PTHR48079">
    <property type="entry name" value="PROTEIN YEEZ"/>
    <property type="match status" value="1"/>
</dbReference>
<gene>
    <name evidence="3" type="ORF">ACFQKB_45525</name>
</gene>
<dbReference type="SUPFAM" id="SSF51735">
    <property type="entry name" value="NAD(P)-binding Rossmann-fold domains"/>
    <property type="match status" value="1"/>
</dbReference>
<evidence type="ECO:0000313" key="4">
    <source>
        <dbReference type="Proteomes" id="UP001596380"/>
    </source>
</evidence>
<evidence type="ECO:0000259" key="2">
    <source>
        <dbReference type="Pfam" id="PF01073"/>
    </source>
</evidence>
<dbReference type="InterPro" id="IPR002225">
    <property type="entry name" value="3Beta_OHSteriod_DH/Estase"/>
</dbReference>
<dbReference type="InterPro" id="IPR002347">
    <property type="entry name" value="SDR_fam"/>
</dbReference>
<dbReference type="Pfam" id="PF01073">
    <property type="entry name" value="3Beta_HSD"/>
    <property type="match status" value="1"/>
</dbReference>
<evidence type="ECO:0000313" key="3">
    <source>
        <dbReference type="EMBL" id="MFC6887093.1"/>
    </source>
</evidence>
<dbReference type="Gene3D" id="3.40.50.720">
    <property type="entry name" value="NAD(P)-binding Rossmann-like Domain"/>
    <property type="match status" value="1"/>
</dbReference>
<protein>
    <submittedName>
        <fullName evidence="3">NAD-dependent epimerase/dehydratase family protein</fullName>
    </submittedName>
</protein>
<proteinExistence type="predicted"/>
<evidence type="ECO:0000256" key="1">
    <source>
        <dbReference type="SAM" id="MobiDB-lite"/>
    </source>
</evidence>
<dbReference type="InterPro" id="IPR051783">
    <property type="entry name" value="NAD(P)-dependent_oxidoreduct"/>
</dbReference>
<sequence length="332" mass="35516">MKVLVTGGAGFLGQAVCRRLAARGDTVVSLNRRRSAALDGLGVTQHQADVRDAAAVRAAADGCDAVVHCAAKTVAKGPTREFRQINVEGTRNVLAACSRIGARLVHTSSPSVVHGGRDLEGVDESVPYSRRQPDPYSRTKAAAEGLVLGAAGRLVPAVALRPHMIWGPGDPHFLPRLVARHRLLFLLGAADKPVDTVYIDNAADAHLLALDRLGPDSPINGRVYFIAQGEPCGLGVWVNSLLEAAGLPPVTRRMPVWPALAAGALLEYAYRLPGVPWEPPLTRFLVRHASTAHWFDLSAARRDLGYRPHVTTHDGMARLAVHLADPHRGAAR</sequence>
<organism evidence="3 4">
    <name type="scientific">Actinomadura yumaensis</name>
    <dbReference type="NCBI Taxonomy" id="111807"/>
    <lineage>
        <taxon>Bacteria</taxon>
        <taxon>Bacillati</taxon>
        <taxon>Actinomycetota</taxon>
        <taxon>Actinomycetes</taxon>
        <taxon>Streptosporangiales</taxon>
        <taxon>Thermomonosporaceae</taxon>
        <taxon>Actinomadura</taxon>
    </lineage>
</organism>
<accession>A0ABW2D331</accession>
<name>A0ABW2D331_9ACTN</name>
<comment type="caution">
    <text evidence="3">The sequence shown here is derived from an EMBL/GenBank/DDBJ whole genome shotgun (WGS) entry which is preliminary data.</text>
</comment>
<dbReference type="RefSeq" id="WP_160826164.1">
    <property type="nucleotide sequence ID" value="NZ_JBHSXE010000001.1"/>
</dbReference>
<feature type="region of interest" description="Disordered" evidence="1">
    <location>
        <begin position="115"/>
        <end position="136"/>
    </location>
</feature>
<dbReference type="InterPro" id="IPR036291">
    <property type="entry name" value="NAD(P)-bd_dom_sf"/>
</dbReference>
<reference evidence="4" key="1">
    <citation type="journal article" date="2019" name="Int. J. Syst. Evol. Microbiol.">
        <title>The Global Catalogue of Microorganisms (GCM) 10K type strain sequencing project: providing services to taxonomists for standard genome sequencing and annotation.</title>
        <authorList>
            <consortium name="The Broad Institute Genomics Platform"/>
            <consortium name="The Broad Institute Genome Sequencing Center for Infectious Disease"/>
            <person name="Wu L."/>
            <person name="Ma J."/>
        </authorList>
    </citation>
    <scope>NUCLEOTIDE SEQUENCE [LARGE SCALE GENOMIC DNA]</scope>
    <source>
        <strain evidence="4">JCM 3369</strain>
    </source>
</reference>